<dbReference type="EMBL" id="JBANQN010000008">
    <property type="protein sequence ID" value="KAK6783468.1"/>
    <property type="molecule type" value="Genomic_DNA"/>
</dbReference>
<evidence type="ECO:0000256" key="9">
    <source>
        <dbReference type="RuleBase" id="RU363100"/>
    </source>
</evidence>
<accession>A0AAN8T7V9</accession>
<dbReference type="InterPro" id="IPR005336">
    <property type="entry name" value="MPC"/>
</dbReference>
<keyword evidence="4" id="KW-0812">Transmembrane</keyword>
<comment type="caution">
    <text evidence="10">The sequence shown here is derived from an EMBL/GenBank/DDBJ whole genome shotgun (WGS) entry which is preliminary data.</text>
</comment>
<evidence type="ECO:0000256" key="6">
    <source>
        <dbReference type="ARBA" id="ARBA00022989"/>
    </source>
</evidence>
<evidence type="ECO:0000256" key="2">
    <source>
        <dbReference type="ARBA" id="ARBA00006416"/>
    </source>
</evidence>
<keyword evidence="8" id="KW-0472">Membrane</keyword>
<dbReference type="GO" id="GO:0006850">
    <property type="term" value="P:pyruvate import into mitochondria"/>
    <property type="evidence" value="ECO:0007669"/>
    <property type="project" value="InterPro"/>
</dbReference>
<evidence type="ECO:0000256" key="3">
    <source>
        <dbReference type="ARBA" id="ARBA00022448"/>
    </source>
</evidence>
<evidence type="ECO:0000313" key="11">
    <source>
        <dbReference type="Proteomes" id="UP001371456"/>
    </source>
</evidence>
<comment type="subcellular location">
    <subcellularLocation>
        <location evidence="1 9">Mitochondrion inner membrane</location>
        <topology evidence="1 9">Multi-pass membrane protein</topology>
    </subcellularLocation>
</comment>
<keyword evidence="7 9" id="KW-0496">Mitochondrion</keyword>
<keyword evidence="6" id="KW-1133">Transmembrane helix</keyword>
<dbReference type="Pfam" id="PF03650">
    <property type="entry name" value="MPC"/>
    <property type="match status" value="1"/>
</dbReference>
<evidence type="ECO:0000256" key="8">
    <source>
        <dbReference type="ARBA" id="ARBA00023136"/>
    </source>
</evidence>
<comment type="similarity">
    <text evidence="2 9">Belongs to the mitochondrial pyruvate carrier (MPC) (TC 2.A.105) family.</text>
</comment>
<protein>
    <recommendedName>
        <fullName evidence="9">Mitochondrial pyruvate carrier</fullName>
    </recommendedName>
</protein>
<evidence type="ECO:0000256" key="4">
    <source>
        <dbReference type="ARBA" id="ARBA00022692"/>
    </source>
</evidence>
<keyword evidence="5 9" id="KW-0999">Mitochondrion inner membrane</keyword>
<evidence type="ECO:0000256" key="5">
    <source>
        <dbReference type="ARBA" id="ARBA00022792"/>
    </source>
</evidence>
<comment type="function">
    <text evidence="9">Mediates the uptake of pyruvate into mitochondria.</text>
</comment>
<evidence type="ECO:0000313" key="10">
    <source>
        <dbReference type="EMBL" id="KAK6783468.1"/>
    </source>
</evidence>
<keyword evidence="3 9" id="KW-0813">Transport</keyword>
<organism evidence="10 11">
    <name type="scientific">Solanum bulbocastanum</name>
    <name type="common">Wild potato</name>
    <dbReference type="NCBI Taxonomy" id="147425"/>
    <lineage>
        <taxon>Eukaryota</taxon>
        <taxon>Viridiplantae</taxon>
        <taxon>Streptophyta</taxon>
        <taxon>Embryophyta</taxon>
        <taxon>Tracheophyta</taxon>
        <taxon>Spermatophyta</taxon>
        <taxon>Magnoliopsida</taxon>
        <taxon>eudicotyledons</taxon>
        <taxon>Gunneridae</taxon>
        <taxon>Pentapetalae</taxon>
        <taxon>asterids</taxon>
        <taxon>lamiids</taxon>
        <taxon>Solanales</taxon>
        <taxon>Solanaceae</taxon>
        <taxon>Solanoideae</taxon>
        <taxon>Solaneae</taxon>
        <taxon>Solanum</taxon>
    </lineage>
</organism>
<sequence>MILSLPLNSTSLYTIANRSPQFQVSHKVVEISEFLPDILTASNRFCNLVPGKDISYSLSEMASFKAFLNSPVGPKTTHFWGPVANWGFVIAGLVDTQKPPEMISGNMTSAMCVYSALFMRFAWMVQPRNYLLLACHASNEYLQQNAAKAE</sequence>
<reference evidence="10 11" key="1">
    <citation type="submission" date="2024-02" db="EMBL/GenBank/DDBJ databases">
        <title>de novo genome assembly of Solanum bulbocastanum strain 11H21.</title>
        <authorList>
            <person name="Hosaka A.J."/>
        </authorList>
    </citation>
    <scope>NUCLEOTIDE SEQUENCE [LARGE SCALE GENOMIC DNA]</scope>
    <source>
        <tissue evidence="10">Young leaves</tissue>
    </source>
</reference>
<evidence type="ECO:0000256" key="7">
    <source>
        <dbReference type="ARBA" id="ARBA00023128"/>
    </source>
</evidence>
<dbReference type="Proteomes" id="UP001371456">
    <property type="component" value="Unassembled WGS sequence"/>
</dbReference>
<proteinExistence type="inferred from homology"/>
<dbReference type="AlphaFoldDB" id="A0AAN8T7V9"/>
<gene>
    <name evidence="10" type="ORF">RDI58_021265</name>
</gene>
<name>A0AAN8T7V9_SOLBU</name>
<evidence type="ECO:0000256" key="1">
    <source>
        <dbReference type="ARBA" id="ARBA00004448"/>
    </source>
</evidence>
<dbReference type="GO" id="GO:0005743">
    <property type="term" value="C:mitochondrial inner membrane"/>
    <property type="evidence" value="ECO:0007669"/>
    <property type="project" value="UniProtKB-SubCell"/>
</dbReference>
<dbReference type="PANTHER" id="PTHR14154">
    <property type="entry name" value="UPF0041 BRAIN PROTEIN 44-RELATED"/>
    <property type="match status" value="1"/>
</dbReference>
<keyword evidence="11" id="KW-1185">Reference proteome</keyword>